<keyword evidence="2" id="KW-0378">Hydrolase</keyword>
<dbReference type="EMBL" id="MK072207">
    <property type="protein sequence ID" value="AYV80094.1"/>
    <property type="molecule type" value="Genomic_DNA"/>
</dbReference>
<feature type="domain" description="HNH nuclease" evidence="1">
    <location>
        <begin position="333"/>
        <end position="394"/>
    </location>
</feature>
<dbReference type="Gene3D" id="3.90.75.20">
    <property type="match status" value="2"/>
</dbReference>
<dbReference type="SUPFAM" id="SSF54060">
    <property type="entry name" value="His-Me finger endonucleases"/>
    <property type="match status" value="2"/>
</dbReference>
<sequence>MAQPNLISKKIDGYENYLLYENGVVINTNTNKKLTISVIKPGDLAKTPDAKGVQYMLRLWKNNYSTWYNFPRLMFKSFYNVTLEPNEIIIIKDKDIDEKFCYTNLEKIVRTDLEMDEDDLELDETKIWKIIKNYPKYKISNYGDIYSIRQKKMMTLGKGGGEYYRLTLTNEAGPKKFLVHRLLYDAFEGLTDDNKVIDHKDWNKTNNSISNLRETSKSENAKNCDTKIYTKSPIHQYSLDNEFIKEWDSYDDIYNELKYSSGNISDCCLGKTKTAYKFIWKNPKVVTDLTDYKTVDTRNDNKFSNYKINKIGTIIGRNNMIMQPCKGKGDDEYYRIGLISDAGKTCMLFVHKLVGQTHIYNPDPKIYTIVNHKDENKLNNEMGNLEWVTPSENTTYSIGRKTNKVDPKTNEILETYDSITAAAQSLGKPHGNLSKVLAGKITTAYGFKWTYAD</sequence>
<dbReference type="Gene3D" id="1.10.10.10">
    <property type="entry name" value="Winged helix-like DNA-binding domain superfamily/Winged helix DNA-binding domain"/>
    <property type="match status" value="1"/>
</dbReference>
<reference evidence="2" key="1">
    <citation type="submission" date="2018-10" db="EMBL/GenBank/DDBJ databases">
        <title>Hidden diversity of soil giant viruses.</title>
        <authorList>
            <person name="Schulz F."/>
            <person name="Alteio L."/>
            <person name="Goudeau D."/>
            <person name="Ryan E.M."/>
            <person name="Malmstrom R.R."/>
            <person name="Blanchard J."/>
            <person name="Woyke T."/>
        </authorList>
    </citation>
    <scope>NUCLEOTIDE SEQUENCE</scope>
    <source>
        <strain evidence="2">GAV1</strain>
    </source>
</reference>
<gene>
    <name evidence="2" type="ORF">Gaeavirus9_4</name>
</gene>
<feature type="domain" description="HNH nuclease" evidence="1">
    <location>
        <begin position="173"/>
        <end position="221"/>
    </location>
</feature>
<evidence type="ECO:0000259" key="1">
    <source>
        <dbReference type="SMART" id="SM00507"/>
    </source>
</evidence>
<dbReference type="InterPro" id="IPR003615">
    <property type="entry name" value="HNH_nuc"/>
</dbReference>
<accession>A0A3G5A0T8</accession>
<keyword evidence="2" id="KW-0540">Nuclease</keyword>
<name>A0A3G5A0T8_9VIRU</name>
<dbReference type="Pfam" id="PF13392">
    <property type="entry name" value="HNH_3"/>
    <property type="match status" value="2"/>
</dbReference>
<evidence type="ECO:0000313" key="2">
    <source>
        <dbReference type="EMBL" id="AYV80094.1"/>
    </source>
</evidence>
<dbReference type="InterPro" id="IPR036388">
    <property type="entry name" value="WH-like_DNA-bd_sf"/>
</dbReference>
<organism evidence="2">
    <name type="scientific">Gaeavirus sp</name>
    <dbReference type="NCBI Taxonomy" id="2487767"/>
    <lineage>
        <taxon>Viruses</taxon>
        <taxon>Varidnaviria</taxon>
        <taxon>Bamfordvirae</taxon>
        <taxon>Nucleocytoviricota</taxon>
        <taxon>Megaviricetes</taxon>
        <taxon>Imitervirales</taxon>
        <taxon>Mimiviridae</taxon>
        <taxon>Klosneuvirinae</taxon>
    </lineage>
</organism>
<dbReference type="Pfam" id="PF07453">
    <property type="entry name" value="NUMOD1"/>
    <property type="match status" value="2"/>
</dbReference>
<protein>
    <submittedName>
        <fullName evidence="2">HNH endonuclease</fullName>
    </submittedName>
</protein>
<dbReference type="InterPro" id="IPR010896">
    <property type="entry name" value="NUMOD1"/>
</dbReference>
<dbReference type="InterPro" id="IPR003647">
    <property type="entry name" value="Intron_nuc_1_rpt"/>
</dbReference>
<dbReference type="GO" id="GO:0004519">
    <property type="term" value="F:endonuclease activity"/>
    <property type="evidence" value="ECO:0007669"/>
    <property type="project" value="UniProtKB-KW"/>
</dbReference>
<dbReference type="SMART" id="SM00497">
    <property type="entry name" value="IENR1"/>
    <property type="match status" value="2"/>
</dbReference>
<keyword evidence="2" id="KW-0255">Endonuclease</keyword>
<proteinExistence type="predicted"/>
<dbReference type="InterPro" id="IPR044925">
    <property type="entry name" value="His-Me_finger_sf"/>
</dbReference>
<dbReference type="SMART" id="SM00507">
    <property type="entry name" value="HNHc"/>
    <property type="match status" value="2"/>
</dbReference>